<reference evidence="2 3" key="1">
    <citation type="submission" date="2019-01" db="EMBL/GenBank/DDBJ databases">
        <title>Lactibacter flavus gen. nov., sp. nov., a novel bacterium of the family Propionibacteriaceae isolated from raw milk and dairy products.</title>
        <authorList>
            <person name="Huptas C."/>
            <person name="Wenning M."/>
            <person name="Breitenwieser F."/>
            <person name="Doll E."/>
            <person name="Von Neubeck M."/>
            <person name="Busse H.-J."/>
            <person name="Scherer S."/>
        </authorList>
    </citation>
    <scope>NUCLEOTIDE SEQUENCE [LARGE SCALE GENOMIC DNA]</scope>
    <source>
        <strain evidence="2 3">DSM 22130</strain>
    </source>
</reference>
<keyword evidence="2" id="KW-0808">Transferase</keyword>
<dbReference type="OrthoDB" id="9765330at2"/>
<organism evidence="2 3">
    <name type="scientific">Propioniciclava tarda</name>
    <dbReference type="NCBI Taxonomy" id="433330"/>
    <lineage>
        <taxon>Bacteria</taxon>
        <taxon>Bacillati</taxon>
        <taxon>Actinomycetota</taxon>
        <taxon>Actinomycetes</taxon>
        <taxon>Propionibacteriales</taxon>
        <taxon>Propionibacteriaceae</taxon>
        <taxon>Propioniciclava</taxon>
    </lineage>
</organism>
<dbReference type="RefSeq" id="WP_131170634.1">
    <property type="nucleotide sequence ID" value="NZ_FXTL01000001.1"/>
</dbReference>
<dbReference type="EMBL" id="SDMR01000001">
    <property type="protein sequence ID" value="TBT96221.1"/>
    <property type="molecule type" value="Genomic_DNA"/>
</dbReference>
<dbReference type="Pfam" id="PF20706">
    <property type="entry name" value="GT4-conflict"/>
    <property type="match status" value="1"/>
</dbReference>
<dbReference type="PANTHER" id="PTHR45947">
    <property type="entry name" value="SULFOQUINOVOSYL TRANSFERASE SQD2"/>
    <property type="match status" value="1"/>
</dbReference>
<evidence type="ECO:0000256" key="1">
    <source>
        <dbReference type="SAM" id="MobiDB-lite"/>
    </source>
</evidence>
<sequence length="406" mass="42768">MITLIRPDLGVPSGGTTYDLRLLREWSGSAVDVALPGSWPFPSDADRARFALALAEASGSVVVDGLVGAACPDEIEVAVARGVRVVLITHLPLDADVTLPHEVRMRLHDTEQRALNVASVVVVPSHHALRALESGFRVTRPVVVAEPGVDPAPLALGSEPPQLLILGALTPNKNHAVVLDALIRVPAGLPWRLVIAGPGETSTLGQRVALLNAGGVGSVGSQSSHGADEGPRERSDRTPTGRVTFAGRDANETWSATDLEPTEQAPGTPTDRVTVTGAVTGRRLDDLWHATDLLLMPSLVETYGLVVTEALARGIPAFVSRDTGAAEALAGRPVDQDAPDEDGAEPDDLAGRLLDPRDPEAWASALVRWLSDPIERARFRTLAANRWTSLNPWSGTAAVIARAALG</sequence>
<dbReference type="PANTHER" id="PTHR45947:SF3">
    <property type="entry name" value="SULFOQUINOVOSYL TRANSFERASE SQD2"/>
    <property type="match status" value="1"/>
</dbReference>
<dbReference type="AlphaFoldDB" id="A0A4V2JTJ2"/>
<proteinExistence type="predicted"/>
<dbReference type="SUPFAM" id="SSF53756">
    <property type="entry name" value="UDP-Glycosyltransferase/glycogen phosphorylase"/>
    <property type="match status" value="1"/>
</dbReference>
<comment type="caution">
    <text evidence="2">The sequence shown here is derived from an EMBL/GenBank/DDBJ whole genome shotgun (WGS) entry which is preliminary data.</text>
</comment>
<evidence type="ECO:0000313" key="3">
    <source>
        <dbReference type="Proteomes" id="UP000291933"/>
    </source>
</evidence>
<dbReference type="Proteomes" id="UP000291933">
    <property type="component" value="Unassembled WGS sequence"/>
</dbReference>
<feature type="compositionally biased region" description="Basic and acidic residues" evidence="1">
    <location>
        <begin position="226"/>
        <end position="239"/>
    </location>
</feature>
<dbReference type="Gene3D" id="3.40.50.2000">
    <property type="entry name" value="Glycogen Phosphorylase B"/>
    <property type="match status" value="3"/>
</dbReference>
<dbReference type="InterPro" id="IPR050194">
    <property type="entry name" value="Glycosyltransferase_grp1"/>
</dbReference>
<dbReference type="CDD" id="cd03801">
    <property type="entry name" value="GT4_PimA-like"/>
    <property type="match status" value="1"/>
</dbReference>
<dbReference type="GO" id="GO:0016757">
    <property type="term" value="F:glycosyltransferase activity"/>
    <property type="evidence" value="ECO:0007669"/>
    <property type="project" value="TreeGrafter"/>
</dbReference>
<keyword evidence="3" id="KW-1185">Reference proteome</keyword>
<protein>
    <submittedName>
        <fullName evidence="2">Glycosyltransferase</fullName>
    </submittedName>
</protein>
<gene>
    <name evidence="2" type="ORF">ET996_00685</name>
</gene>
<feature type="region of interest" description="Disordered" evidence="1">
    <location>
        <begin position="217"/>
        <end position="273"/>
    </location>
</feature>
<name>A0A4V2JTJ2_PROTD</name>
<accession>A0A4V2JTJ2</accession>
<evidence type="ECO:0000313" key="2">
    <source>
        <dbReference type="EMBL" id="TBT96221.1"/>
    </source>
</evidence>